<keyword evidence="2" id="KW-1185">Reference proteome</keyword>
<evidence type="ECO:0000313" key="1">
    <source>
        <dbReference type="EMBL" id="MDH2393995.1"/>
    </source>
</evidence>
<dbReference type="Proteomes" id="UP001223144">
    <property type="component" value="Unassembled WGS sequence"/>
</dbReference>
<gene>
    <name evidence="1" type="ORF">QCN29_35650</name>
</gene>
<accession>A0ABT6HZE3</accession>
<organism evidence="1 2">
    <name type="scientific">Streptomyces chengmaiensis</name>
    <dbReference type="NCBI Taxonomy" id="3040919"/>
    <lineage>
        <taxon>Bacteria</taxon>
        <taxon>Bacillati</taxon>
        <taxon>Actinomycetota</taxon>
        <taxon>Actinomycetes</taxon>
        <taxon>Kitasatosporales</taxon>
        <taxon>Streptomycetaceae</taxon>
        <taxon>Streptomyces</taxon>
    </lineage>
</organism>
<proteinExistence type="predicted"/>
<protein>
    <submittedName>
        <fullName evidence="1">Uncharacterized protein</fullName>
    </submittedName>
</protein>
<reference evidence="1 2" key="1">
    <citation type="submission" date="2023-04" db="EMBL/GenBank/DDBJ databases">
        <title>Streptomyces chengmaiensis sp. nov. isolated from the stem of mangrove plant in Hainan.</title>
        <authorList>
            <person name="Huang X."/>
            <person name="Zhou S."/>
            <person name="Chu X."/>
            <person name="Xie Y."/>
            <person name="Lin Y."/>
        </authorList>
    </citation>
    <scope>NUCLEOTIDE SEQUENCE [LARGE SCALE GENOMIC DNA]</scope>
    <source>
        <strain evidence="1 2">HNM0663</strain>
    </source>
</reference>
<name>A0ABT6HZE3_9ACTN</name>
<evidence type="ECO:0000313" key="2">
    <source>
        <dbReference type="Proteomes" id="UP001223144"/>
    </source>
</evidence>
<sequence>MHVSGTGNRLGRLADGLGRLASSLDANIAVSDPSDPAARATVGRFVVHHPDGTCEDRARR</sequence>
<dbReference type="EMBL" id="JARWBG010000096">
    <property type="protein sequence ID" value="MDH2393995.1"/>
    <property type="molecule type" value="Genomic_DNA"/>
</dbReference>
<comment type="caution">
    <text evidence="1">The sequence shown here is derived from an EMBL/GenBank/DDBJ whole genome shotgun (WGS) entry which is preliminary data.</text>
</comment>